<dbReference type="SUPFAM" id="SSF51445">
    <property type="entry name" value="(Trans)glycosidases"/>
    <property type="match status" value="1"/>
</dbReference>
<accession>A0A9P4JB51</accession>
<evidence type="ECO:0000259" key="3">
    <source>
        <dbReference type="Pfam" id="PF16862"/>
    </source>
</evidence>
<evidence type="ECO:0000256" key="1">
    <source>
        <dbReference type="SAM" id="MobiDB-lite"/>
    </source>
</evidence>
<keyword evidence="5" id="KW-1185">Reference proteome</keyword>
<dbReference type="InterPro" id="IPR052974">
    <property type="entry name" value="GH79_Enzymes"/>
</dbReference>
<gene>
    <name evidence="4" type="ORF">GQ43DRAFT_459256</name>
</gene>
<dbReference type="EMBL" id="ML994433">
    <property type="protein sequence ID" value="KAF2196262.1"/>
    <property type="molecule type" value="Genomic_DNA"/>
</dbReference>
<dbReference type="Gene3D" id="2.60.40.1180">
    <property type="entry name" value="Golgi alpha-mannosidase II"/>
    <property type="match status" value="1"/>
</dbReference>
<dbReference type="InterPro" id="IPR031728">
    <property type="entry name" value="GlcAase_C"/>
</dbReference>
<protein>
    <recommendedName>
        <fullName evidence="3">Beta-glucuronidase C-terminal domain-containing protein</fullName>
    </recommendedName>
</protein>
<evidence type="ECO:0000313" key="5">
    <source>
        <dbReference type="Proteomes" id="UP000799536"/>
    </source>
</evidence>
<comment type="caution">
    <text evidence="4">The sequence shown here is derived from an EMBL/GenBank/DDBJ whole genome shotgun (WGS) entry which is preliminary data.</text>
</comment>
<evidence type="ECO:0000313" key="4">
    <source>
        <dbReference type="EMBL" id="KAF2196262.1"/>
    </source>
</evidence>
<dbReference type="InterPro" id="IPR017853">
    <property type="entry name" value="GH"/>
</dbReference>
<dbReference type="PANTHER" id="PTHR36183:SF2">
    <property type="entry name" value="BETA-GLUCURONIDASE C-TERMINAL DOMAIN-CONTAINING PROTEIN"/>
    <property type="match status" value="1"/>
</dbReference>
<dbReference type="InterPro" id="IPR013780">
    <property type="entry name" value="Glyco_hydro_b"/>
</dbReference>
<dbReference type="OrthoDB" id="2831684at2759"/>
<reference evidence="4" key="1">
    <citation type="journal article" date="2020" name="Stud. Mycol.">
        <title>101 Dothideomycetes genomes: a test case for predicting lifestyles and emergence of pathogens.</title>
        <authorList>
            <person name="Haridas S."/>
            <person name="Albert R."/>
            <person name="Binder M."/>
            <person name="Bloem J."/>
            <person name="Labutti K."/>
            <person name="Salamov A."/>
            <person name="Andreopoulos B."/>
            <person name="Baker S."/>
            <person name="Barry K."/>
            <person name="Bills G."/>
            <person name="Bluhm B."/>
            <person name="Cannon C."/>
            <person name="Castanera R."/>
            <person name="Culley D."/>
            <person name="Daum C."/>
            <person name="Ezra D."/>
            <person name="Gonzalez J."/>
            <person name="Henrissat B."/>
            <person name="Kuo A."/>
            <person name="Liang C."/>
            <person name="Lipzen A."/>
            <person name="Lutzoni F."/>
            <person name="Magnuson J."/>
            <person name="Mondo S."/>
            <person name="Nolan M."/>
            <person name="Ohm R."/>
            <person name="Pangilinan J."/>
            <person name="Park H.-J."/>
            <person name="Ramirez L."/>
            <person name="Alfaro M."/>
            <person name="Sun H."/>
            <person name="Tritt A."/>
            <person name="Yoshinaga Y."/>
            <person name="Zwiers L.-H."/>
            <person name="Turgeon B."/>
            <person name="Goodwin S."/>
            <person name="Spatafora J."/>
            <person name="Crous P."/>
            <person name="Grigoriev I."/>
        </authorList>
    </citation>
    <scope>NUCLEOTIDE SEQUENCE</scope>
    <source>
        <strain evidence="4">ATCC 74209</strain>
    </source>
</reference>
<dbReference type="Gene3D" id="3.20.20.80">
    <property type="entry name" value="Glycosidases"/>
    <property type="match status" value="1"/>
</dbReference>
<dbReference type="Pfam" id="PF16862">
    <property type="entry name" value="Glyco_hydro_79C"/>
    <property type="match status" value="1"/>
</dbReference>
<feature type="region of interest" description="Disordered" evidence="1">
    <location>
        <begin position="539"/>
        <end position="563"/>
    </location>
</feature>
<sequence length="590" mass="64113">MFHSLCLAACLSFASLSLAQYTISIAVVQKPAPSALSAPLDASFAGFGIEPSNLFSFTGEAEPNQLSVTLLQNLADYSGAPPHIRLGGNTGDYMIWKPSFTDYRIDHNEKSVGQGAFASDSMIFGPGYFKALDRFPKDTPVTFGLNLAYQESDYIDNIVKEAQAAVDNMKKVKLYSFEIGNEPDLYLQNGFRSGVWNGDVYIKEFLERAKAVYERVLKPAGLPMDFFETSSTASTIGTTFEIEPLHKAGLTDGDSNGLTYISAWNQHDYFYFIDVTPTPLTLNDLVQLDNTNKQFAYWEKQIKTGLDIGLPYVLREMCSAGPIGVHGITDTFGAALWTLNFFLYAATLNISSVQMHMTDNSFASAWQPINMYDKDPFVRPQYYAHAAMAQIIGNGNGTTQIGLLHAKNTIPESYKGYFRAYGAYSNGNLQSVILINSREANTSVSDKESLIFTLDLGPAHEDKTLFLSHLTAPGTDSQSDTTWNGVVFLPKSGKPSAVPNFRPQTLRTSSSGQVTIPVRDSQAVVVNIGWLLGSHAVVKPDGGKPQHTPKKSAAGPTRSGPGMAKVTAVATGTAVLVGNILEGQRGRCEG</sequence>
<feature type="chain" id="PRO_5040232079" description="Beta-glucuronidase C-terminal domain-containing protein" evidence="2">
    <location>
        <begin position="20"/>
        <end position="590"/>
    </location>
</feature>
<dbReference type="AlphaFoldDB" id="A0A9P4JB51"/>
<proteinExistence type="predicted"/>
<dbReference type="Proteomes" id="UP000799536">
    <property type="component" value="Unassembled WGS sequence"/>
</dbReference>
<feature type="signal peptide" evidence="2">
    <location>
        <begin position="1"/>
        <end position="19"/>
    </location>
</feature>
<keyword evidence="2" id="KW-0732">Signal</keyword>
<organism evidence="4 5">
    <name type="scientific">Delitschia confertaspora ATCC 74209</name>
    <dbReference type="NCBI Taxonomy" id="1513339"/>
    <lineage>
        <taxon>Eukaryota</taxon>
        <taxon>Fungi</taxon>
        <taxon>Dikarya</taxon>
        <taxon>Ascomycota</taxon>
        <taxon>Pezizomycotina</taxon>
        <taxon>Dothideomycetes</taxon>
        <taxon>Pleosporomycetidae</taxon>
        <taxon>Pleosporales</taxon>
        <taxon>Delitschiaceae</taxon>
        <taxon>Delitschia</taxon>
    </lineage>
</organism>
<dbReference type="PANTHER" id="PTHR36183">
    <property type="entry name" value="BETA-GLUCURONIDASE"/>
    <property type="match status" value="1"/>
</dbReference>
<name>A0A9P4JB51_9PLEO</name>
<evidence type="ECO:0000256" key="2">
    <source>
        <dbReference type="SAM" id="SignalP"/>
    </source>
</evidence>
<feature type="domain" description="Beta-glucuronidase C-terminal" evidence="3">
    <location>
        <begin position="420"/>
        <end position="525"/>
    </location>
</feature>